<dbReference type="SUPFAM" id="SSF55874">
    <property type="entry name" value="ATPase domain of HSP90 chaperone/DNA topoisomerase II/histidine kinase"/>
    <property type="match status" value="1"/>
</dbReference>
<dbReference type="EMBL" id="QZAF01001156">
    <property type="protein sequence ID" value="THV63571.1"/>
    <property type="molecule type" value="Genomic_DNA"/>
</dbReference>
<dbReference type="CDD" id="cd17546">
    <property type="entry name" value="REC_hyHK_CKI1_RcsC-like"/>
    <property type="match status" value="1"/>
</dbReference>
<dbReference type="InterPro" id="IPR036097">
    <property type="entry name" value="HisK_dim/P_sf"/>
</dbReference>
<evidence type="ECO:0000256" key="3">
    <source>
        <dbReference type="SAM" id="MobiDB-lite"/>
    </source>
</evidence>
<dbReference type="InterPro" id="IPR036890">
    <property type="entry name" value="HATPase_C_sf"/>
</dbReference>
<dbReference type="SMART" id="SM00388">
    <property type="entry name" value="HisKA"/>
    <property type="match status" value="1"/>
</dbReference>
<evidence type="ECO:0000259" key="5">
    <source>
        <dbReference type="PROSITE" id="PS50110"/>
    </source>
</evidence>
<dbReference type="Pfam" id="PF00072">
    <property type="entry name" value="Response_reg"/>
    <property type="match status" value="1"/>
</dbReference>
<dbReference type="InterPro" id="IPR050956">
    <property type="entry name" value="2C_system_His_kinase"/>
</dbReference>
<organism evidence="6 7">
    <name type="scientific">Aureobasidium pullulans</name>
    <name type="common">Black yeast</name>
    <name type="synonym">Pullularia pullulans</name>
    <dbReference type="NCBI Taxonomy" id="5580"/>
    <lineage>
        <taxon>Eukaryota</taxon>
        <taxon>Fungi</taxon>
        <taxon>Dikarya</taxon>
        <taxon>Ascomycota</taxon>
        <taxon>Pezizomycotina</taxon>
        <taxon>Dothideomycetes</taxon>
        <taxon>Dothideomycetidae</taxon>
        <taxon>Dothideales</taxon>
        <taxon>Saccotheciaceae</taxon>
        <taxon>Aureobasidium</taxon>
    </lineage>
</organism>
<evidence type="ECO:0000256" key="1">
    <source>
        <dbReference type="ARBA" id="ARBA00022553"/>
    </source>
</evidence>
<dbReference type="InterPro" id="IPR004358">
    <property type="entry name" value="Sig_transdc_His_kin-like_C"/>
</dbReference>
<keyword evidence="1 2" id="KW-0597">Phosphoprotein</keyword>
<dbReference type="SUPFAM" id="SSF47384">
    <property type="entry name" value="Homodimeric domain of signal transducing histidine kinase"/>
    <property type="match status" value="1"/>
</dbReference>
<dbReference type="CDD" id="cd00082">
    <property type="entry name" value="HisKA"/>
    <property type="match status" value="1"/>
</dbReference>
<dbReference type="Gene3D" id="3.40.50.2300">
    <property type="match status" value="1"/>
</dbReference>
<feature type="domain" description="Histidine kinase" evidence="4">
    <location>
        <begin position="252"/>
        <end position="534"/>
    </location>
</feature>
<dbReference type="SMART" id="SM00387">
    <property type="entry name" value="HATPase_c"/>
    <property type="match status" value="1"/>
</dbReference>
<dbReference type="PANTHER" id="PTHR43719:SF11">
    <property type="entry name" value="HISTIDINE KINASE_RESPONSE REGULATOR, PUTATIVE-RELATED"/>
    <property type="match status" value="1"/>
</dbReference>
<dbReference type="Gene3D" id="1.10.287.130">
    <property type="match status" value="1"/>
</dbReference>
<protein>
    <submittedName>
        <fullName evidence="6">Uncharacterized protein</fullName>
    </submittedName>
</protein>
<dbReference type="Proteomes" id="UP000304951">
    <property type="component" value="Unassembled WGS sequence"/>
</dbReference>
<dbReference type="GO" id="GO:0000155">
    <property type="term" value="F:phosphorelay sensor kinase activity"/>
    <property type="evidence" value="ECO:0007669"/>
    <property type="project" value="InterPro"/>
</dbReference>
<dbReference type="PRINTS" id="PR00344">
    <property type="entry name" value="BCTRLSENSOR"/>
</dbReference>
<evidence type="ECO:0000313" key="7">
    <source>
        <dbReference type="Proteomes" id="UP000304951"/>
    </source>
</evidence>
<evidence type="ECO:0000313" key="6">
    <source>
        <dbReference type="EMBL" id="THV63571.1"/>
    </source>
</evidence>
<dbReference type="SMART" id="SM00448">
    <property type="entry name" value="REC"/>
    <property type="match status" value="1"/>
</dbReference>
<proteinExistence type="predicted"/>
<dbReference type="Pfam" id="PF00512">
    <property type="entry name" value="HisKA"/>
    <property type="match status" value="1"/>
</dbReference>
<comment type="caution">
    <text evidence="6">The sequence shown here is derived from an EMBL/GenBank/DDBJ whole genome shotgun (WGS) entry which is preliminary data.</text>
</comment>
<dbReference type="SUPFAM" id="SSF52172">
    <property type="entry name" value="CheY-like"/>
    <property type="match status" value="1"/>
</dbReference>
<dbReference type="AlphaFoldDB" id="A0A4S8RZP2"/>
<dbReference type="InterPro" id="IPR003594">
    <property type="entry name" value="HATPase_dom"/>
</dbReference>
<dbReference type="InterPro" id="IPR001789">
    <property type="entry name" value="Sig_transdc_resp-reg_receiver"/>
</dbReference>
<dbReference type="PROSITE" id="PS50110">
    <property type="entry name" value="RESPONSE_REGULATORY"/>
    <property type="match status" value="1"/>
</dbReference>
<gene>
    <name evidence="6" type="ORF">D6D28_10569</name>
</gene>
<dbReference type="PANTHER" id="PTHR43719">
    <property type="entry name" value="TWO-COMPONENT HISTIDINE KINASE"/>
    <property type="match status" value="1"/>
</dbReference>
<sequence>MSDPILTALAQNGLLRLQCDKATIWSVDGLSQHVVAEASPLSALCSPQKPSSQETSLNQLIKESLLVFTAPIPPTDDTSDTIVNHTRHVIRDVRGRESPKTTSFVMTSYAAVPILGTCGQLLGCYCVADEDIRDDFFADQTYTILGDVACAISRYLGQQATASSRPRGRCDRPTSILNDASSLSPESSERSLFTGSSCDDTTPLTTPNEAPEFTFDLPMPAKPDPSHTSTINATEEASATIGQAVKSDFVSSLSHELRSPLHGCLAAAELLRETKLDATQTDLVTMVQACSSTLLYTLNHVLDYSKVNDAQVSGGSRRRDSEISASKASQNIFGQTSEDYLCRLTQDVVEGMHFGHTMQEAAYNKTLSTPLSDHAESHLDPAMLLDEALDSSSFNHSHTSDGVAVFLFMESREAWFSMICAGAWKRLVMNLFGNSLKFCSSGHIEVTLKMIPDPKNPQKRMAHLMVNDTGIGFSEEFSKHGIFQPFVQENPLVNGTGLGLHIVRRIVDDMQGTIQVQSTVGSGTRFDVTIPIVELETPPSETPLDGGQILDPPGILRNRTICLLSSTQESNGHTDSRRTPLVHSYVRNIAEDWYHMNVIEADMSADVEADIYVAEASNFAMYARTNDQLSRIRSQQRRTVIVGTSSQLARVGREFSGNVVALSYPLGPRALVRALYAALDRPDDLVSSTPPAAAANTLPGYMDIDPVEPQPEDLPSAKAEDTCTTSTEQHLLLVDDNAINLKLLSTFVKKLNFNAATAIDGQDALTKYKSWSKRHAFTTILMDISMPKMNGFESSRAIREFEVENGLQPAKIIALTALSSEASRREAEASGIDDFQMKPVSLKTLKGLFPEAAASA</sequence>
<dbReference type="InterPro" id="IPR011006">
    <property type="entry name" value="CheY-like_superfamily"/>
</dbReference>
<evidence type="ECO:0000259" key="4">
    <source>
        <dbReference type="PROSITE" id="PS50109"/>
    </source>
</evidence>
<name>A0A4S8RZP2_AURPU</name>
<reference evidence="6 7" key="1">
    <citation type="submission" date="2018-10" db="EMBL/GenBank/DDBJ databases">
        <title>Fifty Aureobasidium pullulans genomes reveal a recombining polyextremotolerant generalist.</title>
        <authorList>
            <person name="Gostincar C."/>
            <person name="Turk M."/>
            <person name="Zajc J."/>
            <person name="Gunde-Cimerman N."/>
        </authorList>
    </citation>
    <scope>NUCLEOTIDE SEQUENCE [LARGE SCALE GENOMIC DNA]</scope>
    <source>
        <strain evidence="6 7">EXF-11900</strain>
    </source>
</reference>
<dbReference type="InterPro" id="IPR003661">
    <property type="entry name" value="HisK_dim/P_dom"/>
</dbReference>
<feature type="domain" description="Response regulatory" evidence="5">
    <location>
        <begin position="730"/>
        <end position="853"/>
    </location>
</feature>
<dbReference type="Gene3D" id="3.30.565.10">
    <property type="entry name" value="Histidine kinase-like ATPase, C-terminal domain"/>
    <property type="match status" value="1"/>
</dbReference>
<feature type="region of interest" description="Disordered" evidence="3">
    <location>
        <begin position="162"/>
        <end position="205"/>
    </location>
</feature>
<evidence type="ECO:0000256" key="2">
    <source>
        <dbReference type="PROSITE-ProRule" id="PRU00169"/>
    </source>
</evidence>
<dbReference type="PROSITE" id="PS50109">
    <property type="entry name" value="HIS_KIN"/>
    <property type="match status" value="1"/>
</dbReference>
<dbReference type="Pfam" id="PF02518">
    <property type="entry name" value="HATPase_c"/>
    <property type="match status" value="1"/>
</dbReference>
<feature type="compositionally biased region" description="Low complexity" evidence="3">
    <location>
        <begin position="181"/>
        <end position="192"/>
    </location>
</feature>
<feature type="compositionally biased region" description="Polar residues" evidence="3">
    <location>
        <begin position="193"/>
        <end position="205"/>
    </location>
</feature>
<accession>A0A4S8RZP2</accession>
<feature type="modified residue" description="4-aspartylphosphate" evidence="2">
    <location>
        <position position="783"/>
    </location>
</feature>
<dbReference type="InterPro" id="IPR005467">
    <property type="entry name" value="His_kinase_dom"/>
</dbReference>